<dbReference type="PANTHER" id="PTHR30419:SF8">
    <property type="entry name" value="NITROGEN ASSIMILATION TRANSCRIPTIONAL ACTIVATOR-RELATED"/>
    <property type="match status" value="1"/>
</dbReference>
<protein>
    <submittedName>
        <fullName evidence="6">LysR family transcriptional regulator</fullName>
    </submittedName>
</protein>
<dbReference type="Proteomes" id="UP000580043">
    <property type="component" value="Unassembled WGS sequence"/>
</dbReference>
<evidence type="ECO:0000259" key="5">
    <source>
        <dbReference type="PROSITE" id="PS50931"/>
    </source>
</evidence>
<dbReference type="Gene3D" id="3.40.190.290">
    <property type="match status" value="1"/>
</dbReference>
<sequence>MNSDDLELFARVLRAGSLSRAGMELGIDPSTVSRRVAQLESELGVRLLHRSGRGVSATDHGRQLLGYAETVGDLLAQAGDRLRDPAINGPARLHLGAQPTLARILFGPLAHALQAQYPQTRLRFVEALGNQILDNLGHGDLDFAVIYLPEQIGALQFDLLLDEGLHLITPAGAGPAGDSLEVARLGEWPLILPSTPHGIRLLVESLALRHGFTPDIVLECDASISLTKRLVMQGCGCTVLPLAAVSEELADGRLRGLRLVGPEVRRRVGIVPGRNRVIPSGLWKIIGLVKAEIARIVEAGAWPDAVLHQAALADALVPNPDAPAE</sequence>
<organism evidence="6 7">
    <name type="scientific">Zoogloea dura</name>
    <dbReference type="NCBI Taxonomy" id="2728840"/>
    <lineage>
        <taxon>Bacteria</taxon>
        <taxon>Pseudomonadati</taxon>
        <taxon>Pseudomonadota</taxon>
        <taxon>Betaproteobacteria</taxon>
        <taxon>Rhodocyclales</taxon>
        <taxon>Zoogloeaceae</taxon>
        <taxon>Zoogloea</taxon>
    </lineage>
</organism>
<dbReference type="GO" id="GO:0005829">
    <property type="term" value="C:cytosol"/>
    <property type="evidence" value="ECO:0007669"/>
    <property type="project" value="TreeGrafter"/>
</dbReference>
<name>A0A848G057_9RHOO</name>
<comment type="similarity">
    <text evidence="1">Belongs to the LysR transcriptional regulatory family.</text>
</comment>
<dbReference type="Gene3D" id="1.10.10.10">
    <property type="entry name" value="Winged helix-like DNA-binding domain superfamily/Winged helix DNA-binding domain"/>
    <property type="match status" value="1"/>
</dbReference>
<evidence type="ECO:0000313" key="6">
    <source>
        <dbReference type="EMBL" id="NML24410.1"/>
    </source>
</evidence>
<evidence type="ECO:0000256" key="4">
    <source>
        <dbReference type="ARBA" id="ARBA00023163"/>
    </source>
</evidence>
<dbReference type="InterPro" id="IPR036388">
    <property type="entry name" value="WH-like_DNA-bd_sf"/>
</dbReference>
<dbReference type="InterPro" id="IPR000847">
    <property type="entry name" value="LysR_HTH_N"/>
</dbReference>
<evidence type="ECO:0000256" key="3">
    <source>
        <dbReference type="ARBA" id="ARBA00023125"/>
    </source>
</evidence>
<dbReference type="InterPro" id="IPR050950">
    <property type="entry name" value="HTH-type_LysR_regulators"/>
</dbReference>
<reference evidence="6 7" key="1">
    <citation type="submission" date="2020-04" db="EMBL/GenBank/DDBJ databases">
        <title>Zoogloea sp. G-4-1-14 isolated from soil.</title>
        <authorList>
            <person name="Dahal R.H."/>
        </authorList>
    </citation>
    <scope>NUCLEOTIDE SEQUENCE [LARGE SCALE GENOMIC DNA]</scope>
    <source>
        <strain evidence="6 7">G-4-1-14</strain>
    </source>
</reference>
<keyword evidence="2" id="KW-0805">Transcription regulation</keyword>
<dbReference type="SUPFAM" id="SSF53850">
    <property type="entry name" value="Periplasmic binding protein-like II"/>
    <property type="match status" value="1"/>
</dbReference>
<dbReference type="Pfam" id="PF00126">
    <property type="entry name" value="HTH_1"/>
    <property type="match status" value="1"/>
</dbReference>
<dbReference type="Pfam" id="PF03466">
    <property type="entry name" value="LysR_substrate"/>
    <property type="match status" value="1"/>
</dbReference>
<keyword evidence="7" id="KW-1185">Reference proteome</keyword>
<accession>A0A848G057</accession>
<dbReference type="PANTHER" id="PTHR30419">
    <property type="entry name" value="HTH-TYPE TRANSCRIPTIONAL REGULATOR YBHD"/>
    <property type="match status" value="1"/>
</dbReference>
<evidence type="ECO:0000256" key="2">
    <source>
        <dbReference type="ARBA" id="ARBA00023015"/>
    </source>
</evidence>
<dbReference type="InterPro" id="IPR036390">
    <property type="entry name" value="WH_DNA-bd_sf"/>
</dbReference>
<gene>
    <name evidence="6" type="ORF">HHL15_01525</name>
</gene>
<dbReference type="PROSITE" id="PS50931">
    <property type="entry name" value="HTH_LYSR"/>
    <property type="match status" value="1"/>
</dbReference>
<dbReference type="EMBL" id="JABBGA010000001">
    <property type="protein sequence ID" value="NML24410.1"/>
    <property type="molecule type" value="Genomic_DNA"/>
</dbReference>
<evidence type="ECO:0000313" key="7">
    <source>
        <dbReference type="Proteomes" id="UP000580043"/>
    </source>
</evidence>
<keyword evidence="3" id="KW-0238">DNA-binding</keyword>
<dbReference type="AlphaFoldDB" id="A0A848G057"/>
<dbReference type="InterPro" id="IPR005119">
    <property type="entry name" value="LysR_subst-bd"/>
</dbReference>
<dbReference type="RefSeq" id="WP_169144043.1">
    <property type="nucleotide sequence ID" value="NZ_JABBGA010000001.1"/>
</dbReference>
<dbReference type="GO" id="GO:0003677">
    <property type="term" value="F:DNA binding"/>
    <property type="evidence" value="ECO:0007669"/>
    <property type="project" value="UniProtKB-KW"/>
</dbReference>
<evidence type="ECO:0000256" key="1">
    <source>
        <dbReference type="ARBA" id="ARBA00009437"/>
    </source>
</evidence>
<keyword evidence="4" id="KW-0804">Transcription</keyword>
<dbReference type="SUPFAM" id="SSF46785">
    <property type="entry name" value="Winged helix' DNA-binding domain"/>
    <property type="match status" value="1"/>
</dbReference>
<dbReference type="FunFam" id="1.10.10.10:FF:000001">
    <property type="entry name" value="LysR family transcriptional regulator"/>
    <property type="match status" value="1"/>
</dbReference>
<dbReference type="GO" id="GO:0003700">
    <property type="term" value="F:DNA-binding transcription factor activity"/>
    <property type="evidence" value="ECO:0007669"/>
    <property type="project" value="InterPro"/>
</dbReference>
<comment type="caution">
    <text evidence="6">The sequence shown here is derived from an EMBL/GenBank/DDBJ whole genome shotgun (WGS) entry which is preliminary data.</text>
</comment>
<feature type="domain" description="HTH lysR-type" evidence="5">
    <location>
        <begin position="1"/>
        <end position="58"/>
    </location>
</feature>
<proteinExistence type="inferred from homology"/>